<evidence type="ECO:0000313" key="3">
    <source>
        <dbReference type="EMBL" id="OTG37381.1"/>
    </source>
</evidence>
<keyword evidence="4" id="KW-1185">Reference proteome</keyword>
<reference evidence="2" key="3">
    <citation type="submission" date="2020-06" db="EMBL/GenBank/DDBJ databases">
        <title>Helianthus annuus Genome sequencing and assembly Release 2.</title>
        <authorList>
            <person name="Gouzy J."/>
            <person name="Langlade N."/>
            <person name="Munos S."/>
        </authorList>
    </citation>
    <scope>NUCLEOTIDE SEQUENCE</scope>
    <source>
        <tissue evidence="2">Leaves</tissue>
    </source>
</reference>
<evidence type="ECO:0000313" key="4">
    <source>
        <dbReference type="Proteomes" id="UP000215914"/>
    </source>
</evidence>
<proteinExistence type="predicted"/>
<dbReference type="EMBL" id="MNCJ02000316">
    <property type="protein sequence ID" value="KAF5822841.1"/>
    <property type="molecule type" value="Genomic_DNA"/>
</dbReference>
<organism evidence="3 4">
    <name type="scientific">Helianthus annuus</name>
    <name type="common">Common sunflower</name>
    <dbReference type="NCBI Taxonomy" id="4232"/>
    <lineage>
        <taxon>Eukaryota</taxon>
        <taxon>Viridiplantae</taxon>
        <taxon>Streptophyta</taxon>
        <taxon>Embryophyta</taxon>
        <taxon>Tracheophyta</taxon>
        <taxon>Spermatophyta</taxon>
        <taxon>Magnoliopsida</taxon>
        <taxon>eudicotyledons</taxon>
        <taxon>Gunneridae</taxon>
        <taxon>Pentapetalae</taxon>
        <taxon>asterids</taxon>
        <taxon>campanulids</taxon>
        <taxon>Asterales</taxon>
        <taxon>Asteraceae</taxon>
        <taxon>Asteroideae</taxon>
        <taxon>Heliantheae alliance</taxon>
        <taxon>Heliantheae</taxon>
        <taxon>Helianthus</taxon>
    </lineage>
</organism>
<dbReference type="EMBL" id="CM007890">
    <property type="protein sequence ID" value="OTG37381.1"/>
    <property type="molecule type" value="Genomic_DNA"/>
</dbReference>
<evidence type="ECO:0000256" key="1">
    <source>
        <dbReference type="SAM" id="MobiDB-lite"/>
    </source>
</evidence>
<reference evidence="2 4" key="1">
    <citation type="journal article" date="2017" name="Nature">
        <title>The sunflower genome provides insights into oil metabolism, flowering and Asterid evolution.</title>
        <authorList>
            <person name="Badouin H."/>
            <person name="Gouzy J."/>
            <person name="Grassa C.J."/>
            <person name="Murat F."/>
            <person name="Staton S.E."/>
            <person name="Cottret L."/>
            <person name="Lelandais-Briere C."/>
            <person name="Owens G.L."/>
            <person name="Carrere S."/>
            <person name="Mayjonade B."/>
            <person name="Legrand L."/>
            <person name="Gill N."/>
            <person name="Kane N.C."/>
            <person name="Bowers J.E."/>
            <person name="Hubner S."/>
            <person name="Bellec A."/>
            <person name="Berard A."/>
            <person name="Berges H."/>
            <person name="Blanchet N."/>
            <person name="Boniface M.C."/>
            <person name="Brunel D."/>
            <person name="Catrice O."/>
            <person name="Chaidir N."/>
            <person name="Claudel C."/>
            <person name="Donnadieu C."/>
            <person name="Faraut T."/>
            <person name="Fievet G."/>
            <person name="Helmstetter N."/>
            <person name="King M."/>
            <person name="Knapp S.J."/>
            <person name="Lai Z."/>
            <person name="Le Paslier M.C."/>
            <person name="Lippi Y."/>
            <person name="Lorenzon L."/>
            <person name="Mandel J.R."/>
            <person name="Marage G."/>
            <person name="Marchand G."/>
            <person name="Marquand E."/>
            <person name="Bret-Mestries E."/>
            <person name="Morien E."/>
            <person name="Nambeesan S."/>
            <person name="Nguyen T."/>
            <person name="Pegot-Espagnet P."/>
            <person name="Pouilly N."/>
            <person name="Raftis F."/>
            <person name="Sallet E."/>
            <person name="Schiex T."/>
            <person name="Thomas J."/>
            <person name="Vandecasteele C."/>
            <person name="Vares D."/>
            <person name="Vear F."/>
            <person name="Vautrin S."/>
            <person name="Crespi M."/>
            <person name="Mangin B."/>
            <person name="Burke J.M."/>
            <person name="Salse J."/>
            <person name="Munos S."/>
            <person name="Vincourt P."/>
            <person name="Rieseberg L.H."/>
            <person name="Langlade N.B."/>
        </authorList>
    </citation>
    <scope>NUCLEOTIDE SEQUENCE [LARGE SCALE GENOMIC DNA]</scope>
    <source>
        <strain evidence="4">cv. SF193</strain>
        <tissue evidence="2">Leaves</tissue>
    </source>
</reference>
<protein>
    <submittedName>
        <fullName evidence="3">Uncharacterized protein</fullName>
    </submittedName>
</protein>
<accession>A0A251VRL9</accession>
<dbReference type="Gramene" id="mRNA:HanXRQr2_Chr01g0031631">
    <property type="protein sequence ID" value="mRNA:HanXRQr2_Chr01g0031631"/>
    <property type="gene ID" value="HanXRQr2_Chr01g0031631"/>
</dbReference>
<dbReference type="AlphaFoldDB" id="A0A251VRL9"/>
<dbReference type="InParanoid" id="A0A251VRL9"/>
<feature type="region of interest" description="Disordered" evidence="1">
    <location>
        <begin position="42"/>
        <end position="65"/>
    </location>
</feature>
<sequence length="65" mass="7390">MRFDPKRFDATQPALTTYVKTGSTSWVNKGRPKAIGKLQIPLKHSSKQRKMGTRANEPDVADYIR</sequence>
<dbReference type="Proteomes" id="UP000215914">
    <property type="component" value="Chromosome 1"/>
</dbReference>
<name>A0A251VRL9_HELAN</name>
<reference evidence="3" key="2">
    <citation type="submission" date="2017-02" db="EMBL/GenBank/DDBJ databases">
        <title>Sunflower complete genome.</title>
        <authorList>
            <person name="Langlade N."/>
            <person name="Munos S."/>
        </authorList>
    </citation>
    <scope>NUCLEOTIDE SEQUENCE [LARGE SCALE GENOMIC DNA]</scope>
    <source>
        <tissue evidence="3">Leaves</tissue>
    </source>
</reference>
<gene>
    <name evidence="3" type="ORF">HannXRQ_Chr01g0018201</name>
    <name evidence="2" type="ORF">HanXRQr2_Chr01g0031631</name>
</gene>
<evidence type="ECO:0000313" key="2">
    <source>
        <dbReference type="EMBL" id="KAF5822841.1"/>
    </source>
</evidence>